<organism evidence="5 6">
    <name type="scientific">Salvia divinorum</name>
    <name type="common">Maria pastora</name>
    <name type="synonym">Diviner's sage</name>
    <dbReference type="NCBI Taxonomy" id="28513"/>
    <lineage>
        <taxon>Eukaryota</taxon>
        <taxon>Viridiplantae</taxon>
        <taxon>Streptophyta</taxon>
        <taxon>Embryophyta</taxon>
        <taxon>Tracheophyta</taxon>
        <taxon>Spermatophyta</taxon>
        <taxon>Magnoliopsida</taxon>
        <taxon>eudicotyledons</taxon>
        <taxon>Gunneridae</taxon>
        <taxon>Pentapetalae</taxon>
        <taxon>asterids</taxon>
        <taxon>lamiids</taxon>
        <taxon>Lamiales</taxon>
        <taxon>Lamiaceae</taxon>
        <taxon>Nepetoideae</taxon>
        <taxon>Mentheae</taxon>
        <taxon>Salviinae</taxon>
        <taxon>Salvia</taxon>
        <taxon>Salvia subgen. Calosphace</taxon>
    </lineage>
</organism>
<protein>
    <submittedName>
        <fullName evidence="5">Pentatricopeptide repeat-containing protein, mitochondrial</fullName>
    </submittedName>
</protein>
<evidence type="ECO:0000256" key="4">
    <source>
        <dbReference type="SAM" id="MobiDB-lite"/>
    </source>
</evidence>
<dbReference type="EMBL" id="JBEAFC010000008">
    <property type="protein sequence ID" value="KAL1544179.1"/>
    <property type="molecule type" value="Genomic_DNA"/>
</dbReference>
<feature type="repeat" description="PPR" evidence="3">
    <location>
        <begin position="188"/>
        <end position="222"/>
    </location>
</feature>
<keyword evidence="2" id="KW-0677">Repeat</keyword>
<feature type="region of interest" description="Disordered" evidence="4">
    <location>
        <begin position="24"/>
        <end position="46"/>
    </location>
</feature>
<feature type="repeat" description="PPR" evidence="3">
    <location>
        <begin position="258"/>
        <end position="292"/>
    </location>
</feature>
<evidence type="ECO:0000313" key="5">
    <source>
        <dbReference type="EMBL" id="KAL1544179.1"/>
    </source>
</evidence>
<evidence type="ECO:0000256" key="2">
    <source>
        <dbReference type="ARBA" id="ARBA00022737"/>
    </source>
</evidence>
<dbReference type="InterPro" id="IPR002885">
    <property type="entry name" value="PPR_rpt"/>
</dbReference>
<gene>
    <name evidence="5" type="ORF">AAHA92_21064</name>
</gene>
<dbReference type="AlphaFoldDB" id="A0ABD1GM19"/>
<feature type="repeat" description="PPR" evidence="3">
    <location>
        <begin position="223"/>
        <end position="257"/>
    </location>
</feature>
<dbReference type="PROSITE" id="PS51375">
    <property type="entry name" value="PPR"/>
    <property type="match status" value="6"/>
</dbReference>
<dbReference type="InterPro" id="IPR011990">
    <property type="entry name" value="TPR-like_helical_dom_sf"/>
</dbReference>
<dbReference type="Gene3D" id="1.25.40.10">
    <property type="entry name" value="Tetratricopeptide repeat domain"/>
    <property type="match status" value="3"/>
</dbReference>
<evidence type="ECO:0000256" key="1">
    <source>
        <dbReference type="ARBA" id="ARBA00007626"/>
    </source>
</evidence>
<comment type="caution">
    <text evidence="5">The sequence shown here is derived from an EMBL/GenBank/DDBJ whole genome shotgun (WGS) entry which is preliminary data.</text>
</comment>
<evidence type="ECO:0000313" key="6">
    <source>
        <dbReference type="Proteomes" id="UP001567538"/>
    </source>
</evidence>
<evidence type="ECO:0000256" key="3">
    <source>
        <dbReference type="PROSITE-ProRule" id="PRU00708"/>
    </source>
</evidence>
<feature type="repeat" description="PPR" evidence="3">
    <location>
        <begin position="328"/>
        <end position="362"/>
    </location>
</feature>
<reference evidence="5 6" key="1">
    <citation type="submission" date="2024-06" db="EMBL/GenBank/DDBJ databases">
        <title>A chromosome level genome sequence of Diviner's sage (Salvia divinorum).</title>
        <authorList>
            <person name="Ford S.A."/>
            <person name="Ro D.-K."/>
            <person name="Ness R.W."/>
            <person name="Phillips M.A."/>
        </authorList>
    </citation>
    <scope>NUCLEOTIDE SEQUENCE [LARGE SCALE GENOMIC DNA]</scope>
    <source>
        <strain evidence="5">SAF-2024a</strain>
        <tissue evidence="5">Leaf</tissue>
    </source>
</reference>
<feature type="repeat" description="PPR" evidence="3">
    <location>
        <begin position="293"/>
        <end position="327"/>
    </location>
</feature>
<comment type="similarity">
    <text evidence="1">Belongs to the PPR family. P subfamily.</text>
</comment>
<dbReference type="PANTHER" id="PTHR47936:SF1">
    <property type="entry name" value="PENTATRICOPEPTIDE REPEAT-CONTAINING PROTEIN GUN1, CHLOROPLASTIC"/>
    <property type="match status" value="1"/>
</dbReference>
<dbReference type="PANTHER" id="PTHR47936">
    <property type="entry name" value="PPR_LONG DOMAIN-CONTAINING PROTEIN"/>
    <property type="match status" value="1"/>
</dbReference>
<dbReference type="Pfam" id="PF01535">
    <property type="entry name" value="PPR"/>
    <property type="match status" value="4"/>
</dbReference>
<dbReference type="Proteomes" id="UP001567538">
    <property type="component" value="Unassembled WGS sequence"/>
</dbReference>
<accession>A0ABD1GM19</accession>
<keyword evidence="6" id="KW-1185">Reference proteome</keyword>
<feature type="repeat" description="PPR" evidence="3">
    <location>
        <begin position="398"/>
        <end position="432"/>
    </location>
</feature>
<name>A0ABD1GM19_SALDI</name>
<dbReference type="NCBIfam" id="TIGR00756">
    <property type="entry name" value="PPR"/>
    <property type="match status" value="6"/>
</dbReference>
<proteinExistence type="inferred from homology"/>
<sequence length="462" mass="53032">MINPRFKLSPLKLQNQLHKFIQSNHIHGHARSKPTKKPRPHKFTRNQLRPPIPFLDNLKQCKTPDEFLSIFNDFNVMGYKHDYPSYASLVYKLARARRFDDVEAVLNFIRTHDIRCGEPMFIGLIRHYGKVDLIDKAVEVFREMGKSYNCARTTQSFNTILNVLVNGCRISDATELFAKAPKMGFKLNSVSYNVMIKMWLGNNDWRKAMKVFDEMLEREVEPTVVTYNSQIGFLCRRGDVDEAKTLFEDMRAKGRRGNAVTYALLMEGLCSLGRFNDAKKLMFDMEYHGCKAELVNYGVLMTDLCKRGLIDEAKGLLLEMKKRRIKPDVVMYNILIGCLCKEGDVSEGYKLLVEMQVKGLKPNAATYRMAVDGFVRVEDFAGGLKVLNAMLHSDHSPRVETFRCLCSGLLRCGKTDEGRFVLEEMHKRKMSLGQDLWGVLATDFCKDDEFAIEYLSHLIAPL</sequence>
<dbReference type="Pfam" id="PF13041">
    <property type="entry name" value="PPR_2"/>
    <property type="match status" value="2"/>
</dbReference>
<feature type="compositionally biased region" description="Basic residues" evidence="4">
    <location>
        <begin position="26"/>
        <end position="44"/>
    </location>
</feature>